<evidence type="ECO:0000256" key="1">
    <source>
        <dbReference type="ARBA" id="ARBA00023015"/>
    </source>
</evidence>
<dbReference type="AlphaFoldDB" id="A0A1T5NBZ6"/>
<protein>
    <submittedName>
        <fullName evidence="5">AraC-type DNA-binding protein</fullName>
    </submittedName>
</protein>
<evidence type="ECO:0000313" key="6">
    <source>
        <dbReference type="Proteomes" id="UP000190166"/>
    </source>
</evidence>
<evidence type="ECO:0000259" key="4">
    <source>
        <dbReference type="PROSITE" id="PS01124"/>
    </source>
</evidence>
<dbReference type="PANTHER" id="PTHR46796">
    <property type="entry name" value="HTH-TYPE TRANSCRIPTIONAL ACTIVATOR RHAS-RELATED"/>
    <property type="match status" value="1"/>
</dbReference>
<keyword evidence="6" id="KW-1185">Reference proteome</keyword>
<accession>A0A1T5NBZ6</accession>
<evidence type="ECO:0000256" key="3">
    <source>
        <dbReference type="ARBA" id="ARBA00023163"/>
    </source>
</evidence>
<dbReference type="Proteomes" id="UP000190166">
    <property type="component" value="Unassembled WGS sequence"/>
</dbReference>
<dbReference type="InterPro" id="IPR037923">
    <property type="entry name" value="HTH-like"/>
</dbReference>
<dbReference type="SMART" id="SM00342">
    <property type="entry name" value="HTH_ARAC"/>
    <property type="match status" value="1"/>
</dbReference>
<keyword evidence="2 5" id="KW-0238">DNA-binding</keyword>
<reference evidence="5 6" key="1">
    <citation type="submission" date="2017-02" db="EMBL/GenBank/DDBJ databases">
        <authorList>
            <person name="Peterson S.W."/>
        </authorList>
    </citation>
    <scope>NUCLEOTIDE SEQUENCE [LARGE SCALE GENOMIC DNA]</scope>
    <source>
        <strain evidence="5 6">DSM 18108</strain>
    </source>
</reference>
<dbReference type="Pfam" id="PF12833">
    <property type="entry name" value="HTH_18"/>
    <property type="match status" value="1"/>
</dbReference>
<keyword evidence="3" id="KW-0804">Transcription</keyword>
<dbReference type="EMBL" id="FUZZ01000001">
    <property type="protein sequence ID" value="SKC97966.1"/>
    <property type="molecule type" value="Genomic_DNA"/>
</dbReference>
<evidence type="ECO:0000256" key="2">
    <source>
        <dbReference type="ARBA" id="ARBA00023125"/>
    </source>
</evidence>
<evidence type="ECO:0000313" key="5">
    <source>
        <dbReference type="EMBL" id="SKC97966.1"/>
    </source>
</evidence>
<dbReference type="InterPro" id="IPR018060">
    <property type="entry name" value="HTH_AraC"/>
</dbReference>
<proteinExistence type="predicted"/>
<dbReference type="GO" id="GO:0043565">
    <property type="term" value="F:sequence-specific DNA binding"/>
    <property type="evidence" value="ECO:0007669"/>
    <property type="project" value="InterPro"/>
</dbReference>
<dbReference type="SUPFAM" id="SSF46689">
    <property type="entry name" value="Homeodomain-like"/>
    <property type="match status" value="2"/>
</dbReference>
<dbReference type="Gene3D" id="1.10.10.60">
    <property type="entry name" value="Homeodomain-like"/>
    <property type="match status" value="2"/>
</dbReference>
<dbReference type="PROSITE" id="PS01124">
    <property type="entry name" value="HTH_ARAC_FAMILY_2"/>
    <property type="match status" value="1"/>
</dbReference>
<keyword evidence="1" id="KW-0805">Transcription regulation</keyword>
<gene>
    <name evidence="5" type="ORF">SAMN05660461_1062</name>
</gene>
<sequence>MYFTSVPDHTEPGFDEALYFSKFKKHNIIINAESSGSRCDDHVGCLSVKTVLSGEECYGIDRRRLVIRPGQFLVLNDDQRYSCRTDGDEKVKCLSIFFQKEFASSVFDDMLNSEETLLQYPSSDNKTAPEFFQTLNTITPDLQAQLTGLTTTIENRGYDAAMADERLFFLLRHLIGVHKSEMVRGDKVNAVKATTRKEIYKRLCIARDVLHSSYRENLDLYKISHLACLSVPQLIRQFKAAFHCTPYQYLIRIRLEHAARLLQHTNKPVQEITWICGFENTSAFCRAFKSAYGIQPMIFRKK</sequence>
<organism evidence="5 6">
    <name type="scientific">Chitinophaga ginsengisegetis</name>
    <dbReference type="NCBI Taxonomy" id="393003"/>
    <lineage>
        <taxon>Bacteria</taxon>
        <taxon>Pseudomonadati</taxon>
        <taxon>Bacteroidota</taxon>
        <taxon>Chitinophagia</taxon>
        <taxon>Chitinophagales</taxon>
        <taxon>Chitinophagaceae</taxon>
        <taxon>Chitinophaga</taxon>
    </lineage>
</organism>
<dbReference type="RefSeq" id="WP_079468355.1">
    <property type="nucleotide sequence ID" value="NZ_FUZZ01000001.1"/>
</dbReference>
<dbReference type="STRING" id="393003.SAMN05660461_1062"/>
<dbReference type="GO" id="GO:0003700">
    <property type="term" value="F:DNA-binding transcription factor activity"/>
    <property type="evidence" value="ECO:0007669"/>
    <property type="project" value="InterPro"/>
</dbReference>
<dbReference type="InterPro" id="IPR050204">
    <property type="entry name" value="AraC_XylS_family_regulators"/>
</dbReference>
<feature type="domain" description="HTH araC/xylS-type" evidence="4">
    <location>
        <begin position="204"/>
        <end position="302"/>
    </location>
</feature>
<dbReference type="InterPro" id="IPR009057">
    <property type="entry name" value="Homeodomain-like_sf"/>
</dbReference>
<name>A0A1T5NBZ6_9BACT</name>
<dbReference type="SUPFAM" id="SSF51215">
    <property type="entry name" value="Regulatory protein AraC"/>
    <property type="match status" value="1"/>
</dbReference>